<dbReference type="PROSITE" id="PS00107">
    <property type="entry name" value="PROTEIN_KINASE_ATP"/>
    <property type="match status" value="1"/>
</dbReference>
<dbReference type="InterPro" id="IPR011009">
    <property type="entry name" value="Kinase-like_dom_sf"/>
</dbReference>
<feature type="domain" description="Protein kinase" evidence="7">
    <location>
        <begin position="19"/>
        <end position="273"/>
    </location>
</feature>
<feature type="region of interest" description="Disordered" evidence="6">
    <location>
        <begin position="276"/>
        <end position="301"/>
    </location>
</feature>
<dbReference type="CDD" id="cd14014">
    <property type="entry name" value="STKc_PknB_like"/>
    <property type="match status" value="1"/>
</dbReference>
<evidence type="ECO:0000256" key="2">
    <source>
        <dbReference type="ARBA" id="ARBA00022741"/>
    </source>
</evidence>
<dbReference type="Proteomes" id="UP001240236">
    <property type="component" value="Unassembled WGS sequence"/>
</dbReference>
<sequence>MPDRLGQLRPDDPRELGGYRIEGRLGEGGMGTVFLARDPAGEPVAVKVIRPELAGQEEFRARFRGEVARARQVPSFCTAAVLDADPEHTTPYLVVEFVDGPSLAGVVAGRGPLTGAQLHGVAVGVATALAAIHGAGVVHRDLKPSNVLFARGTPRVIDFGVARPLGAPGDQTGSGQVAGSVAYLAPERFDGTGRVAGPAADVFSWGAVIAYAATGRAVFGAGPAGVVAARVLTGEPDLRALPESLRPVVARALAKDPDARPSAPELLDLLAQLPPDAEDGATTVPAGPEPRRATAALGARAPRRDRGRILESVLAVVLVALIGGAAGTLLLSGRGSGTDDTPQAGPPPPSRTEAGPVRLPAPIGTAASPTPSATLAVRPLAVAPQPATSAPPRPTEAAADQPVITAADGPAMVSGPYFIVNLRTGDCVDIPFGGPGAMDGPVERYTCRPAEADNQEWRFVPRGVDGDGYHRYWIQNVADDLCVDVPGAGGVDPGAEVSEMTCFEQDNQHFRLEPRLDSGGRRHYWLRNTATGMCLDVSGAGPRLTLFPCTPDDDHEWALVRRTAF</sequence>
<protein>
    <recommendedName>
        <fullName evidence="7">Protein kinase domain-containing protein</fullName>
    </recommendedName>
</protein>
<dbReference type="InterPro" id="IPR017441">
    <property type="entry name" value="Protein_kinase_ATP_BS"/>
</dbReference>
<accession>A0AAE4AY76</accession>
<evidence type="ECO:0000256" key="5">
    <source>
        <dbReference type="PROSITE-ProRule" id="PRU10141"/>
    </source>
</evidence>
<dbReference type="Gene3D" id="3.30.200.20">
    <property type="entry name" value="Phosphorylase Kinase, domain 1"/>
    <property type="match status" value="1"/>
</dbReference>
<dbReference type="SMART" id="SM00220">
    <property type="entry name" value="S_TKc"/>
    <property type="match status" value="1"/>
</dbReference>
<name>A0AAE4AY76_9ACTN</name>
<gene>
    <name evidence="8" type="ORF">J2S42_001442</name>
</gene>
<evidence type="ECO:0000313" key="9">
    <source>
        <dbReference type="Proteomes" id="UP001240236"/>
    </source>
</evidence>
<keyword evidence="9" id="KW-1185">Reference proteome</keyword>
<dbReference type="PANTHER" id="PTHR43289">
    <property type="entry name" value="MITOGEN-ACTIVATED PROTEIN KINASE KINASE KINASE 20-RELATED"/>
    <property type="match status" value="1"/>
</dbReference>
<evidence type="ECO:0000256" key="4">
    <source>
        <dbReference type="ARBA" id="ARBA00022840"/>
    </source>
</evidence>
<keyword evidence="3" id="KW-0418">Kinase</keyword>
<reference evidence="8 9" key="1">
    <citation type="submission" date="2023-07" db="EMBL/GenBank/DDBJ databases">
        <title>Sequencing the genomes of 1000 actinobacteria strains.</title>
        <authorList>
            <person name="Klenk H.-P."/>
        </authorList>
    </citation>
    <scope>NUCLEOTIDE SEQUENCE [LARGE SCALE GENOMIC DNA]</scope>
    <source>
        <strain evidence="8 9">DSM 44709</strain>
    </source>
</reference>
<dbReference type="InterPro" id="IPR008271">
    <property type="entry name" value="Ser/Thr_kinase_AS"/>
</dbReference>
<evidence type="ECO:0000256" key="1">
    <source>
        <dbReference type="ARBA" id="ARBA00022679"/>
    </source>
</evidence>
<dbReference type="InterPro" id="IPR000719">
    <property type="entry name" value="Prot_kinase_dom"/>
</dbReference>
<dbReference type="Pfam" id="PF00069">
    <property type="entry name" value="Pkinase"/>
    <property type="match status" value="1"/>
</dbReference>
<feature type="binding site" evidence="5">
    <location>
        <position position="47"/>
    </location>
    <ligand>
        <name>ATP</name>
        <dbReference type="ChEBI" id="CHEBI:30616"/>
    </ligand>
</feature>
<dbReference type="PANTHER" id="PTHR43289:SF34">
    <property type="entry name" value="SERINE_THREONINE-PROTEIN KINASE YBDM-RELATED"/>
    <property type="match status" value="1"/>
</dbReference>
<feature type="region of interest" description="Disordered" evidence="6">
    <location>
        <begin position="333"/>
        <end position="357"/>
    </location>
</feature>
<dbReference type="PROSITE" id="PS00108">
    <property type="entry name" value="PROTEIN_KINASE_ST"/>
    <property type="match status" value="1"/>
</dbReference>
<dbReference type="GO" id="GO:0004674">
    <property type="term" value="F:protein serine/threonine kinase activity"/>
    <property type="evidence" value="ECO:0007669"/>
    <property type="project" value="TreeGrafter"/>
</dbReference>
<evidence type="ECO:0000259" key="7">
    <source>
        <dbReference type="PROSITE" id="PS50011"/>
    </source>
</evidence>
<dbReference type="InterPro" id="IPR035992">
    <property type="entry name" value="Ricin_B-like_lectins"/>
</dbReference>
<dbReference type="Pfam" id="PF14200">
    <property type="entry name" value="RicinB_lectin_2"/>
    <property type="match status" value="1"/>
</dbReference>
<dbReference type="GO" id="GO:0005524">
    <property type="term" value="F:ATP binding"/>
    <property type="evidence" value="ECO:0007669"/>
    <property type="project" value="UniProtKB-UniRule"/>
</dbReference>
<dbReference type="SUPFAM" id="SSF50370">
    <property type="entry name" value="Ricin B-like lectins"/>
    <property type="match status" value="1"/>
</dbReference>
<dbReference type="EMBL" id="JAUSUZ010000001">
    <property type="protein sequence ID" value="MDQ0364773.1"/>
    <property type="molecule type" value="Genomic_DNA"/>
</dbReference>
<keyword evidence="1" id="KW-0808">Transferase</keyword>
<proteinExistence type="predicted"/>
<dbReference type="CDD" id="cd00161">
    <property type="entry name" value="beta-trefoil_Ricin-like"/>
    <property type="match status" value="1"/>
</dbReference>
<keyword evidence="4 5" id="KW-0067">ATP-binding</keyword>
<dbReference type="PROSITE" id="PS50231">
    <property type="entry name" value="RICIN_B_LECTIN"/>
    <property type="match status" value="1"/>
</dbReference>
<dbReference type="Gene3D" id="1.10.510.10">
    <property type="entry name" value="Transferase(Phosphotransferase) domain 1"/>
    <property type="match status" value="1"/>
</dbReference>
<organism evidence="8 9">
    <name type="scientific">Catenuloplanes indicus</name>
    <dbReference type="NCBI Taxonomy" id="137267"/>
    <lineage>
        <taxon>Bacteria</taxon>
        <taxon>Bacillati</taxon>
        <taxon>Actinomycetota</taxon>
        <taxon>Actinomycetes</taxon>
        <taxon>Micromonosporales</taxon>
        <taxon>Micromonosporaceae</taxon>
        <taxon>Catenuloplanes</taxon>
    </lineage>
</organism>
<comment type="caution">
    <text evidence="8">The sequence shown here is derived from an EMBL/GenBank/DDBJ whole genome shotgun (WGS) entry which is preliminary data.</text>
</comment>
<dbReference type="PROSITE" id="PS50011">
    <property type="entry name" value="PROTEIN_KINASE_DOM"/>
    <property type="match status" value="1"/>
</dbReference>
<dbReference type="SMART" id="SM00458">
    <property type="entry name" value="RICIN"/>
    <property type="match status" value="1"/>
</dbReference>
<evidence type="ECO:0000256" key="6">
    <source>
        <dbReference type="SAM" id="MobiDB-lite"/>
    </source>
</evidence>
<dbReference type="AlphaFoldDB" id="A0AAE4AY76"/>
<keyword evidence="2 5" id="KW-0547">Nucleotide-binding</keyword>
<dbReference type="SUPFAM" id="SSF56112">
    <property type="entry name" value="Protein kinase-like (PK-like)"/>
    <property type="match status" value="1"/>
</dbReference>
<dbReference type="InterPro" id="IPR000772">
    <property type="entry name" value="Ricin_B_lectin"/>
</dbReference>
<evidence type="ECO:0000313" key="8">
    <source>
        <dbReference type="EMBL" id="MDQ0364773.1"/>
    </source>
</evidence>
<dbReference type="Gene3D" id="2.80.10.50">
    <property type="match status" value="1"/>
</dbReference>
<dbReference type="RefSeq" id="WP_307236440.1">
    <property type="nucleotide sequence ID" value="NZ_JAUSUZ010000001.1"/>
</dbReference>
<evidence type="ECO:0000256" key="3">
    <source>
        <dbReference type="ARBA" id="ARBA00022777"/>
    </source>
</evidence>